<dbReference type="CDD" id="cd23767">
    <property type="entry name" value="IQCD"/>
    <property type="match status" value="1"/>
</dbReference>
<dbReference type="AlphaFoldDB" id="A0AAN8XNN4"/>
<evidence type="ECO:0008006" key="4">
    <source>
        <dbReference type="Google" id="ProtNLM"/>
    </source>
</evidence>
<gene>
    <name evidence="2" type="ORF">RUM43_000210</name>
</gene>
<evidence type="ECO:0000313" key="2">
    <source>
        <dbReference type="EMBL" id="KAK6643945.1"/>
    </source>
</evidence>
<dbReference type="Proteomes" id="UP001372834">
    <property type="component" value="Unassembled WGS sequence"/>
</dbReference>
<comment type="caution">
    <text evidence="2">The sequence shown here is derived from an EMBL/GenBank/DDBJ whole genome shotgun (WGS) entry which is preliminary data.</text>
</comment>
<dbReference type="CDD" id="cd12100">
    <property type="entry name" value="DD_CABYR_SP17"/>
    <property type="match status" value="1"/>
</dbReference>
<dbReference type="Gene3D" id="1.20.890.10">
    <property type="entry name" value="cAMP-dependent protein kinase regulatory subunit, dimerization-anchoring domain"/>
    <property type="match status" value="1"/>
</dbReference>
<feature type="compositionally biased region" description="Low complexity" evidence="1">
    <location>
        <begin position="585"/>
        <end position="596"/>
    </location>
</feature>
<dbReference type="InterPro" id="IPR000048">
    <property type="entry name" value="IQ_motif_EF-hand-BS"/>
</dbReference>
<organism evidence="2 3">
    <name type="scientific">Polyplax serrata</name>
    <name type="common">Common mouse louse</name>
    <dbReference type="NCBI Taxonomy" id="468196"/>
    <lineage>
        <taxon>Eukaryota</taxon>
        <taxon>Metazoa</taxon>
        <taxon>Ecdysozoa</taxon>
        <taxon>Arthropoda</taxon>
        <taxon>Hexapoda</taxon>
        <taxon>Insecta</taxon>
        <taxon>Pterygota</taxon>
        <taxon>Neoptera</taxon>
        <taxon>Paraneoptera</taxon>
        <taxon>Psocodea</taxon>
        <taxon>Troctomorpha</taxon>
        <taxon>Phthiraptera</taxon>
        <taxon>Anoplura</taxon>
        <taxon>Polyplacidae</taxon>
        <taxon>Polyplax</taxon>
    </lineage>
</organism>
<feature type="region of interest" description="Disordered" evidence="1">
    <location>
        <begin position="576"/>
        <end position="664"/>
    </location>
</feature>
<evidence type="ECO:0000256" key="1">
    <source>
        <dbReference type="SAM" id="MobiDB-lite"/>
    </source>
</evidence>
<name>A0AAN8XNN4_POLSC</name>
<sequence length="664" mass="76150">MDYALQVHEAKYIFPIPDGLKELSSDIIREVLRHQPEHINGFIADYLETMLVVREHTRDTAEVICDVFEQGRFLEELFKTKNVNCQQANAYATTIQANWRGYVVRRKLAEWLKKKKKVDEEKERKRTLKIEELLDAMGITYEEATRAAGLIQTAYKESKRSKSAYGDSGETWAGERMPFGQRVREGDKAAGRFDKWEKEDFGDFFETDQDGVINYIWPRVGQLRKVLRDDIPEDAAIVEFFGMRDLQGQEHYSYLIKSQTNLQRRGVPIGFLIPVPQALILEGMPEVAFVSDENTKKMGNYTYVYRDVVDRVEVQKIDELLKAEMNAVDKKDEISGEFDYDPHWVLPRVLIRIKQDHLLAHDLEVTFKTLPGKIVCEEEKYTFRAETLEQTAKVIRFILRDECLSMEDAMVKAANLSPYKLRETGRIFPVDVSSVPDFVQRIEIMPESTTGEDTRDLSLYEFVFLPLRAIRRLSKGEPLVKIYMTRFQGYHSDYTGSASLENKVFVMGPKLRAVNGRALTYESFFWNEFGEEAWQKLLFDIACHKFEYDVEIEGPAEEDEGFTEVFGETEYKSKGFDEVREISGEETTTAPTTTAPYHEGVSEGKSIITVPAKSVEGEGAKGEAKGETKGEAKSEVKHEAAGEDKPEEDENLKEPVKSLESLDE</sequence>
<dbReference type="Pfam" id="PF00612">
    <property type="entry name" value="IQ"/>
    <property type="match status" value="1"/>
</dbReference>
<evidence type="ECO:0000313" key="3">
    <source>
        <dbReference type="Proteomes" id="UP001372834"/>
    </source>
</evidence>
<reference evidence="2 3" key="1">
    <citation type="submission" date="2023-10" db="EMBL/GenBank/DDBJ databases">
        <title>Genomes of two closely related lineages of the louse Polyplax serrata with different host specificities.</title>
        <authorList>
            <person name="Martinu J."/>
            <person name="Tarabai H."/>
            <person name="Stefka J."/>
            <person name="Hypsa V."/>
        </authorList>
    </citation>
    <scope>NUCLEOTIDE SEQUENCE [LARGE SCALE GENOMIC DNA]</scope>
    <source>
        <strain evidence="2">HR10_N</strain>
    </source>
</reference>
<dbReference type="SUPFAM" id="SSF47391">
    <property type="entry name" value="Dimerization-anchoring domain of cAMP-dependent PK regulatory subunit"/>
    <property type="match status" value="1"/>
</dbReference>
<dbReference type="InterPro" id="IPR047579">
    <property type="entry name" value="DD_CABYR_SP17"/>
</dbReference>
<protein>
    <recommendedName>
        <fullName evidence="4">RIIa domain-containing protein</fullName>
    </recommendedName>
</protein>
<dbReference type="EMBL" id="JAWJWE010000001">
    <property type="protein sequence ID" value="KAK6643945.1"/>
    <property type="molecule type" value="Genomic_DNA"/>
</dbReference>
<proteinExistence type="predicted"/>
<dbReference type="PROSITE" id="PS50096">
    <property type="entry name" value="IQ"/>
    <property type="match status" value="1"/>
</dbReference>
<dbReference type="SMART" id="SM00015">
    <property type="entry name" value="IQ"/>
    <property type="match status" value="1"/>
</dbReference>
<feature type="compositionally biased region" description="Basic and acidic residues" evidence="1">
    <location>
        <begin position="615"/>
        <end position="644"/>
    </location>
</feature>
<accession>A0AAN8XNN4</accession>